<evidence type="ECO:0000313" key="2">
    <source>
        <dbReference type="Proteomes" id="UP001162501"/>
    </source>
</evidence>
<sequence length="309" mass="33003">MLTGRFLCGHVPRSALRETLSDAGLGIMDQACRASTPTPRPGSYLSCRRLPACEPAPQGSVRAAPAPLGSDGAAEAPPALRPGSYQDQDPSVAWGLGDARHRGGRGPGTAGEMAPWFLHLSSAVEVSPSSMKAWSSASLREVVASDELVVPRNFVVQSLEIPSVSEHTGGCRAPSGHQPDTQPGRHQHKFRFKFSHRFGKAAPGGLPSSVILLTAKGLCACEKWFSPAARTCESVSAFGPHGTFTHTLNSPLKRAFPPREFGEVGRLPAFPRRRLRVPRPPHAEMRRKDCITSQHAASRPSPRPAVTPG</sequence>
<reference evidence="1" key="1">
    <citation type="submission" date="2023-05" db="EMBL/GenBank/DDBJ databases">
        <authorList>
            <consortium name="ELIXIR-Norway"/>
        </authorList>
    </citation>
    <scope>NUCLEOTIDE SEQUENCE</scope>
</reference>
<accession>A0ACB0FGA5</accession>
<dbReference type="Proteomes" id="UP001162501">
    <property type="component" value="Chromosome 7"/>
</dbReference>
<organism evidence="1 2">
    <name type="scientific">Rangifer tarandus platyrhynchus</name>
    <name type="common">Svalbard reindeer</name>
    <dbReference type="NCBI Taxonomy" id="3082113"/>
    <lineage>
        <taxon>Eukaryota</taxon>
        <taxon>Metazoa</taxon>
        <taxon>Chordata</taxon>
        <taxon>Craniata</taxon>
        <taxon>Vertebrata</taxon>
        <taxon>Euteleostomi</taxon>
        <taxon>Mammalia</taxon>
        <taxon>Eutheria</taxon>
        <taxon>Laurasiatheria</taxon>
        <taxon>Artiodactyla</taxon>
        <taxon>Ruminantia</taxon>
        <taxon>Pecora</taxon>
        <taxon>Cervidae</taxon>
        <taxon>Odocoileinae</taxon>
        <taxon>Rangifer</taxon>
    </lineage>
</organism>
<proteinExistence type="predicted"/>
<gene>
    <name evidence="1" type="ORF">MRATA1EN3_LOCUS23318</name>
</gene>
<name>A0ACB0FGA5_RANTA</name>
<protein>
    <submittedName>
        <fullName evidence="1">Uncharacterized protein</fullName>
    </submittedName>
</protein>
<evidence type="ECO:0000313" key="1">
    <source>
        <dbReference type="EMBL" id="CAI9712105.1"/>
    </source>
</evidence>
<dbReference type="EMBL" id="OX596091">
    <property type="protein sequence ID" value="CAI9712105.1"/>
    <property type="molecule type" value="Genomic_DNA"/>
</dbReference>